<dbReference type="SUPFAM" id="SSF52540">
    <property type="entry name" value="P-loop containing nucleoside triphosphate hydrolases"/>
    <property type="match status" value="1"/>
</dbReference>
<dbReference type="PANTHER" id="PTHR13710:SF155">
    <property type="entry name" value="ATP-DEPENDENT DNA HELICASE Q-LIKE 3"/>
    <property type="match status" value="1"/>
</dbReference>
<feature type="compositionally biased region" description="Basic and acidic residues" evidence="9">
    <location>
        <begin position="780"/>
        <end position="797"/>
    </location>
</feature>
<feature type="domain" description="Helicase ATP-binding" evidence="10">
    <location>
        <begin position="187"/>
        <end position="363"/>
    </location>
</feature>
<sequence length="812" mass="92678">MPCCSVCSHTWENSYVTECLMCEWREREEREREAKRIEADKERARRSAAEYSLIRPHLAPLFKDVELVRQDVASIRHVSVEIEREREERQRERESKEEARVERERERLAVEEQLQRLVPSLSLSDSASTPLVASLTVVVDELLQLREREAERQMERDKEKEREAGKERERLLFLDFNPDALASLQALIEQDHNSAFFCLMPTGAGKSIIYQLAALCRPGVAIVVSPLIALIRNQVTALQQKDIGAASITGQTSLAERRAIEGRLTSWFVTNKPLKILYVTPEGLDASLGVLIDRLSREGKLSMVAIDEVHCISKWGHDFRPAYLKLNGLKQRWPGVPVCGMTATATRYVQRHVIEGLEMQRPHRVRTSFDRPNIFYSVLPEWDRAHAPELIRRTFKDQCGIIYVGTRGATEDVCRILGEYGLQALPYHAGMSAKDRNANQRQWENGTVNIICATIAFGMGIDKPDVRFVMHWCMPDMLESFYQESGRAGRDGQPSASIVYCDTTFWDRIHLGLKLREEGLAGEILLFEEVADGDESPDKAEKQKELEIVKARLSSMYKMFEYCTVDPPRDTDTGMIDGGARARCRREYVLGYFSETLATHSDRCCDVCDSAAGFYRGMMSGSANCVTYSEDAEQARDRERERRVEREMRKRPRGEGEQEGRGRVRKRQDPMGDIPMLAERYEDMGRDRDVGRHPDMEMPNAGQGVFMGVGRTVGGPVAKPKRKNHRSTRVYQDLLDHGAPMGELGVPRFGRGWVGTRAVGSQWRDPKGKEVKRIRKKDRKSAAERKKERRRALERELAAMSSDTEEETPFEV</sequence>
<dbReference type="GO" id="GO:0003676">
    <property type="term" value="F:nucleic acid binding"/>
    <property type="evidence" value="ECO:0007669"/>
    <property type="project" value="InterPro"/>
</dbReference>
<gene>
    <name evidence="12" type="ORF">KIPB_004387</name>
</gene>
<dbReference type="InterPro" id="IPR001650">
    <property type="entry name" value="Helicase_C-like"/>
</dbReference>
<evidence type="ECO:0000256" key="2">
    <source>
        <dbReference type="ARBA" id="ARBA00022741"/>
    </source>
</evidence>
<evidence type="ECO:0000256" key="4">
    <source>
        <dbReference type="ARBA" id="ARBA00022806"/>
    </source>
</evidence>
<evidence type="ECO:0000313" key="12">
    <source>
        <dbReference type="EMBL" id="GIQ83122.1"/>
    </source>
</evidence>
<accession>A0A9K3CVB8</accession>
<comment type="caution">
    <text evidence="12">The sequence shown here is derived from an EMBL/GenBank/DDBJ whole genome shotgun (WGS) entry which is preliminary data.</text>
</comment>
<dbReference type="GO" id="GO:0043138">
    <property type="term" value="F:3'-5' DNA helicase activity"/>
    <property type="evidence" value="ECO:0007669"/>
    <property type="project" value="UniProtKB-EC"/>
</dbReference>
<dbReference type="InterPro" id="IPR014001">
    <property type="entry name" value="Helicase_ATP-bd"/>
</dbReference>
<dbReference type="GO" id="GO:0005737">
    <property type="term" value="C:cytoplasm"/>
    <property type="evidence" value="ECO:0007669"/>
    <property type="project" value="TreeGrafter"/>
</dbReference>
<evidence type="ECO:0000259" key="11">
    <source>
        <dbReference type="PROSITE" id="PS51194"/>
    </source>
</evidence>
<feature type="compositionally biased region" description="Basic and acidic residues" evidence="9">
    <location>
        <begin position="633"/>
        <end position="670"/>
    </location>
</feature>
<dbReference type="Pfam" id="PF00271">
    <property type="entry name" value="Helicase_C"/>
    <property type="match status" value="1"/>
</dbReference>
<keyword evidence="8" id="KW-0175">Coiled coil</keyword>
<comment type="similarity">
    <text evidence="1">Belongs to the helicase family. RecQ subfamily.</text>
</comment>
<keyword evidence="5" id="KW-0067">ATP-binding</keyword>
<proteinExistence type="inferred from homology"/>
<feature type="domain" description="Helicase C-terminal" evidence="11">
    <location>
        <begin position="386"/>
        <end position="531"/>
    </location>
</feature>
<evidence type="ECO:0000259" key="10">
    <source>
        <dbReference type="PROSITE" id="PS51192"/>
    </source>
</evidence>
<evidence type="ECO:0000256" key="1">
    <source>
        <dbReference type="ARBA" id="ARBA00005446"/>
    </source>
</evidence>
<keyword evidence="2" id="KW-0547">Nucleotide-binding</keyword>
<evidence type="ECO:0000256" key="7">
    <source>
        <dbReference type="ARBA" id="ARBA00034808"/>
    </source>
</evidence>
<organism evidence="12 13">
    <name type="scientific">Kipferlia bialata</name>
    <dbReference type="NCBI Taxonomy" id="797122"/>
    <lineage>
        <taxon>Eukaryota</taxon>
        <taxon>Metamonada</taxon>
        <taxon>Carpediemonas-like organisms</taxon>
        <taxon>Kipferlia</taxon>
    </lineage>
</organism>
<dbReference type="Proteomes" id="UP000265618">
    <property type="component" value="Unassembled WGS sequence"/>
</dbReference>
<keyword evidence="4 12" id="KW-0347">Helicase</keyword>
<dbReference type="PROSITE" id="PS51194">
    <property type="entry name" value="HELICASE_CTER"/>
    <property type="match status" value="1"/>
</dbReference>
<dbReference type="GO" id="GO:0000724">
    <property type="term" value="P:double-strand break repair via homologous recombination"/>
    <property type="evidence" value="ECO:0007669"/>
    <property type="project" value="TreeGrafter"/>
</dbReference>
<keyword evidence="3" id="KW-0378">Hydrolase</keyword>
<dbReference type="Pfam" id="PF00270">
    <property type="entry name" value="DEAD"/>
    <property type="match status" value="1"/>
</dbReference>
<protein>
    <recommendedName>
        <fullName evidence="7">DNA 3'-5' helicase</fullName>
        <ecNumber evidence="7">5.6.2.4</ecNumber>
    </recommendedName>
</protein>
<dbReference type="CDD" id="cd17920">
    <property type="entry name" value="DEXHc_RecQ"/>
    <property type="match status" value="1"/>
</dbReference>
<dbReference type="GO" id="GO:0009378">
    <property type="term" value="F:four-way junction helicase activity"/>
    <property type="evidence" value="ECO:0007669"/>
    <property type="project" value="TreeGrafter"/>
</dbReference>
<dbReference type="GO" id="GO:0005694">
    <property type="term" value="C:chromosome"/>
    <property type="evidence" value="ECO:0007669"/>
    <property type="project" value="TreeGrafter"/>
</dbReference>
<dbReference type="SMART" id="SM00487">
    <property type="entry name" value="DEXDc"/>
    <property type="match status" value="1"/>
</dbReference>
<feature type="region of interest" description="Disordered" evidence="9">
    <location>
        <begin position="759"/>
        <end position="812"/>
    </location>
</feature>
<dbReference type="EC" id="5.6.2.4" evidence="7"/>
<feature type="region of interest" description="Disordered" evidence="9">
    <location>
        <begin position="631"/>
        <end position="674"/>
    </location>
</feature>
<dbReference type="SMART" id="SM00490">
    <property type="entry name" value="HELICc"/>
    <property type="match status" value="1"/>
</dbReference>
<comment type="catalytic activity">
    <reaction evidence="6">
        <text>Couples ATP hydrolysis with the unwinding of duplex DNA by translocating in the 3'-5' direction.</text>
        <dbReference type="EC" id="5.6.2.4"/>
    </reaction>
</comment>
<dbReference type="InterPro" id="IPR011545">
    <property type="entry name" value="DEAD/DEAH_box_helicase_dom"/>
</dbReference>
<name>A0A9K3CVB8_9EUKA</name>
<dbReference type="GO" id="GO:0016787">
    <property type="term" value="F:hydrolase activity"/>
    <property type="evidence" value="ECO:0007669"/>
    <property type="project" value="UniProtKB-KW"/>
</dbReference>
<evidence type="ECO:0000256" key="5">
    <source>
        <dbReference type="ARBA" id="ARBA00022840"/>
    </source>
</evidence>
<dbReference type="InterPro" id="IPR004589">
    <property type="entry name" value="DNA_helicase_ATP-dep_RecQ"/>
</dbReference>
<evidence type="ECO:0000256" key="9">
    <source>
        <dbReference type="SAM" id="MobiDB-lite"/>
    </source>
</evidence>
<dbReference type="EMBL" id="BDIP01000933">
    <property type="protein sequence ID" value="GIQ83122.1"/>
    <property type="molecule type" value="Genomic_DNA"/>
</dbReference>
<dbReference type="OrthoDB" id="10261556at2759"/>
<dbReference type="InterPro" id="IPR027417">
    <property type="entry name" value="P-loop_NTPase"/>
</dbReference>
<evidence type="ECO:0000256" key="6">
    <source>
        <dbReference type="ARBA" id="ARBA00034617"/>
    </source>
</evidence>
<evidence type="ECO:0000256" key="8">
    <source>
        <dbReference type="SAM" id="Coils"/>
    </source>
</evidence>
<dbReference type="PANTHER" id="PTHR13710">
    <property type="entry name" value="DNA HELICASE RECQ FAMILY MEMBER"/>
    <property type="match status" value="1"/>
</dbReference>
<dbReference type="PROSITE" id="PS51192">
    <property type="entry name" value="HELICASE_ATP_BIND_1"/>
    <property type="match status" value="1"/>
</dbReference>
<evidence type="ECO:0000313" key="13">
    <source>
        <dbReference type="Proteomes" id="UP000265618"/>
    </source>
</evidence>
<feature type="compositionally biased region" description="Acidic residues" evidence="9">
    <location>
        <begin position="803"/>
        <end position="812"/>
    </location>
</feature>
<dbReference type="GO" id="GO:0005524">
    <property type="term" value="F:ATP binding"/>
    <property type="evidence" value="ECO:0007669"/>
    <property type="project" value="UniProtKB-KW"/>
</dbReference>
<reference evidence="12 13" key="1">
    <citation type="journal article" date="2018" name="PLoS ONE">
        <title>The draft genome of Kipferlia bialata reveals reductive genome evolution in fornicate parasites.</title>
        <authorList>
            <person name="Tanifuji G."/>
            <person name="Takabayashi S."/>
            <person name="Kume K."/>
            <person name="Takagi M."/>
            <person name="Nakayama T."/>
            <person name="Kamikawa R."/>
            <person name="Inagaki Y."/>
            <person name="Hashimoto T."/>
        </authorList>
    </citation>
    <scope>NUCLEOTIDE SEQUENCE [LARGE SCALE GENOMIC DNA]</scope>
    <source>
        <strain evidence="12">NY0173</strain>
    </source>
</reference>
<keyword evidence="13" id="KW-1185">Reference proteome</keyword>
<feature type="coiled-coil region" evidence="8">
    <location>
        <begin position="77"/>
        <end position="116"/>
    </location>
</feature>
<evidence type="ECO:0000256" key="3">
    <source>
        <dbReference type="ARBA" id="ARBA00022801"/>
    </source>
</evidence>
<dbReference type="NCBIfam" id="TIGR00614">
    <property type="entry name" value="recQ_fam"/>
    <property type="match status" value="1"/>
</dbReference>
<dbReference type="AlphaFoldDB" id="A0A9K3CVB8"/>
<dbReference type="Gene3D" id="3.40.50.300">
    <property type="entry name" value="P-loop containing nucleotide triphosphate hydrolases"/>
    <property type="match status" value="2"/>
</dbReference>